<dbReference type="Gene3D" id="3.90.1030.10">
    <property type="entry name" value="Ribosomal protein L17"/>
    <property type="match status" value="2"/>
</dbReference>
<gene>
    <name evidence="4" type="primary">rplQ</name>
    <name evidence="5" type="ORF">EPA93_30700</name>
</gene>
<keyword evidence="2 4" id="KW-0689">Ribosomal protein</keyword>
<dbReference type="Pfam" id="PF01196">
    <property type="entry name" value="Ribosomal_L17"/>
    <property type="match status" value="2"/>
</dbReference>
<dbReference type="AlphaFoldDB" id="A0A4P6JX76"/>
<dbReference type="GO" id="GO:0006412">
    <property type="term" value="P:translation"/>
    <property type="evidence" value="ECO:0007669"/>
    <property type="project" value="UniProtKB-UniRule"/>
</dbReference>
<dbReference type="KEGG" id="kbs:EPA93_30700"/>
<evidence type="ECO:0000256" key="1">
    <source>
        <dbReference type="ARBA" id="ARBA00008777"/>
    </source>
</evidence>
<dbReference type="SUPFAM" id="SSF64263">
    <property type="entry name" value="Prokaryotic ribosomal protein L17"/>
    <property type="match status" value="2"/>
</dbReference>
<comment type="subunit">
    <text evidence="4">Part of the 50S ribosomal subunit. Contacts protein L32.</text>
</comment>
<dbReference type="InterPro" id="IPR036373">
    <property type="entry name" value="Ribosomal_bL17_sf"/>
</dbReference>
<dbReference type="InterPro" id="IPR000456">
    <property type="entry name" value="Ribosomal_bL17"/>
</dbReference>
<dbReference type="HAMAP" id="MF_01368">
    <property type="entry name" value="Ribosomal_bL17"/>
    <property type="match status" value="1"/>
</dbReference>
<keyword evidence="3 4" id="KW-0687">Ribonucleoprotein</keyword>
<protein>
    <recommendedName>
        <fullName evidence="4">Large ribosomal subunit protein bL17</fullName>
    </recommendedName>
</protein>
<dbReference type="PANTHER" id="PTHR14413">
    <property type="entry name" value="RIBOSOMAL PROTEIN L17"/>
    <property type="match status" value="1"/>
</dbReference>
<name>A0A4P6JX76_KTERU</name>
<evidence type="ECO:0000256" key="3">
    <source>
        <dbReference type="ARBA" id="ARBA00023274"/>
    </source>
</evidence>
<accession>A0A4P6JX76</accession>
<dbReference type="GO" id="GO:0003735">
    <property type="term" value="F:structural constituent of ribosome"/>
    <property type="evidence" value="ECO:0007669"/>
    <property type="project" value="InterPro"/>
</dbReference>
<dbReference type="EMBL" id="CP035758">
    <property type="protein sequence ID" value="QBD80115.1"/>
    <property type="molecule type" value="Genomic_DNA"/>
</dbReference>
<proteinExistence type="inferred from homology"/>
<dbReference type="OrthoDB" id="9809073at2"/>
<keyword evidence="6" id="KW-1185">Reference proteome</keyword>
<evidence type="ECO:0000313" key="6">
    <source>
        <dbReference type="Proteomes" id="UP000290365"/>
    </source>
</evidence>
<evidence type="ECO:0000256" key="4">
    <source>
        <dbReference type="HAMAP-Rule" id="MF_01368"/>
    </source>
</evidence>
<evidence type="ECO:0000256" key="2">
    <source>
        <dbReference type="ARBA" id="ARBA00022980"/>
    </source>
</evidence>
<dbReference type="Proteomes" id="UP000290365">
    <property type="component" value="Chromosome"/>
</dbReference>
<sequence length="209" mass="23651">MRHRVAGNRMNMPEPRRRSARRNMMAGLIRYDRIQTTEARARAIRGEVEKLIHKAIEGHKSAQAYLAAAVPDQEKAAQILAFARRGRFSLDLKVASNNEERLAQGKSPLTSQGRKFLEDKLKGRRDELLRIFSDEGEAEKALQAAYQAMVIELHARRTILSALPDELVVKKMFEELAPRYATRNGGYTRITKLGRRKGDAAEMAQIALV</sequence>
<dbReference type="PANTHER" id="PTHR14413:SF16">
    <property type="entry name" value="LARGE RIBOSOMAL SUBUNIT PROTEIN BL17M"/>
    <property type="match status" value="1"/>
</dbReference>
<organism evidence="5 6">
    <name type="scientific">Ktedonosporobacter rubrisoli</name>
    <dbReference type="NCBI Taxonomy" id="2509675"/>
    <lineage>
        <taxon>Bacteria</taxon>
        <taxon>Bacillati</taxon>
        <taxon>Chloroflexota</taxon>
        <taxon>Ktedonobacteria</taxon>
        <taxon>Ktedonobacterales</taxon>
        <taxon>Ktedonosporobacteraceae</taxon>
        <taxon>Ktedonosporobacter</taxon>
    </lineage>
</organism>
<dbReference type="GO" id="GO:0022625">
    <property type="term" value="C:cytosolic large ribosomal subunit"/>
    <property type="evidence" value="ECO:0007669"/>
    <property type="project" value="TreeGrafter"/>
</dbReference>
<reference evidence="5 6" key="1">
    <citation type="submission" date="2019-01" db="EMBL/GenBank/DDBJ databases">
        <title>Ktedonosporobacter rubrisoli SCAWS-G2.</title>
        <authorList>
            <person name="Huang Y."/>
            <person name="Yan B."/>
        </authorList>
    </citation>
    <scope>NUCLEOTIDE SEQUENCE [LARGE SCALE GENOMIC DNA]</scope>
    <source>
        <strain evidence="5 6">SCAWS-G2</strain>
    </source>
</reference>
<evidence type="ECO:0000313" key="5">
    <source>
        <dbReference type="EMBL" id="QBD80115.1"/>
    </source>
</evidence>
<dbReference type="RefSeq" id="WP_129891181.1">
    <property type="nucleotide sequence ID" value="NZ_CP035758.1"/>
</dbReference>
<comment type="similarity">
    <text evidence="1 4">Belongs to the bacterial ribosomal protein bL17 family.</text>
</comment>